<feature type="domain" description="MCM C-terminal AAA(+) ATPase" evidence="15">
    <location>
        <begin position="297"/>
        <end position="503"/>
    </location>
</feature>
<sequence length="740" mass="82726">MEAFSGCFVDDKAIRVENIFLDFLKSFRLDPRMGESYYESEIQAMEANGSSTMYIDFSHVMLYNDILQKAIADEYLRFEPYLKNACKRFVMEQNPTVIAEADDNPNKDINVAFFNIPFTKRLRELTTAEIGKLVSVTGVVTRTSEVRPELLQGSFKCLECGSVVKNVEQQFKSLDVILRHEIVELARAGDAVVFTGTVVVIPDILALASPGERAECRREASQRKSSTAGQEGVRGLRSLGVRDLSYRLAFIANSVQGADGRKDVDIRNRKKAGDEDDQQFTSEELKEIQRMRDTPDFFNKLVDSIAPTVFGHQDIKRAILLMLLGGVHKHTHEGINLRGDINVCIVGDPSCAKSQFLKYTSGIVPRSVYTSGKSSSAAGLTATVAKEPETGEFCIEAGALMLADNGICCIDEFDKMDVRDQVAIHEAMEQQTISITKAGIQATLNARTSILAAANPTGGRYDKSKPLKYNVALPPAILSRFDLVYVMIDDPDDQTDYHIAHHIVRVHQKREDALQPAFTTAELKRYITYAKTLKPKLTSEARKLLVESYVALRRGDTTPGSRVAYRMTVRQLEALISVESTEIDLSEFQEGNSNGSDDRNNNFGQADVHPASESEGTTNQQKEEYRVKEDYFQRVTQALVMRLRQHEEAVRQEETGLAGMSQGDLIQWYVNQQNEKNNYSSTAEVEIEIKRIRSLIERLIRREGHLIVIDDGRQEGGEGAAARSARDTRILAVAPNYAMD</sequence>
<dbReference type="Gene3D" id="1.20.58.870">
    <property type="match status" value="1"/>
</dbReference>
<dbReference type="EMBL" id="JABEZV010000005">
    <property type="protein sequence ID" value="MBA0712224.1"/>
    <property type="molecule type" value="Genomic_DNA"/>
</dbReference>
<evidence type="ECO:0000256" key="10">
    <source>
        <dbReference type="ARBA" id="ARBA00023242"/>
    </source>
</evidence>
<dbReference type="Pfam" id="PF17207">
    <property type="entry name" value="MCM_OB"/>
    <property type="match status" value="1"/>
</dbReference>
<dbReference type="InterPro" id="IPR018525">
    <property type="entry name" value="MCM_CS"/>
</dbReference>
<name>A0A7J8ZLK9_9ROSI</name>
<dbReference type="SMART" id="SM00350">
    <property type="entry name" value="MCM"/>
    <property type="match status" value="1"/>
</dbReference>
<dbReference type="Proteomes" id="UP000593574">
    <property type="component" value="Unassembled WGS sequence"/>
</dbReference>
<evidence type="ECO:0000256" key="14">
    <source>
        <dbReference type="SAM" id="MobiDB-lite"/>
    </source>
</evidence>
<evidence type="ECO:0000259" key="15">
    <source>
        <dbReference type="PROSITE" id="PS50051"/>
    </source>
</evidence>
<dbReference type="PROSITE" id="PS50051">
    <property type="entry name" value="MCM_2"/>
    <property type="match status" value="1"/>
</dbReference>
<keyword evidence="4" id="KW-0235">DNA replication</keyword>
<dbReference type="InterPro" id="IPR041562">
    <property type="entry name" value="MCM_lid"/>
</dbReference>
<comment type="caution">
    <text evidence="16">The sequence shown here is derived from an EMBL/GenBank/DDBJ whole genome shotgun (WGS) entry which is preliminary data.</text>
</comment>
<evidence type="ECO:0000256" key="4">
    <source>
        <dbReference type="ARBA" id="ARBA00022705"/>
    </source>
</evidence>
<dbReference type="Pfam" id="PF18263">
    <property type="entry name" value="WHD_MCM6"/>
    <property type="match status" value="1"/>
</dbReference>
<proteinExistence type="inferred from homology"/>
<keyword evidence="10" id="KW-0539">Nucleus</keyword>
<evidence type="ECO:0000256" key="8">
    <source>
        <dbReference type="ARBA" id="ARBA00022840"/>
    </source>
</evidence>
<accession>A0A7J8ZLK9</accession>
<keyword evidence="8 13" id="KW-0067">ATP-binding</keyword>
<dbReference type="Gene3D" id="2.40.50.140">
    <property type="entry name" value="Nucleic acid-binding proteins"/>
    <property type="match status" value="1"/>
</dbReference>
<keyword evidence="9 13" id="KW-0238">DNA-binding</keyword>
<dbReference type="GO" id="GO:1990518">
    <property type="term" value="F:single-stranded 3'-5' DNA helicase activity"/>
    <property type="evidence" value="ECO:0007669"/>
    <property type="project" value="TreeGrafter"/>
</dbReference>
<comment type="similarity">
    <text evidence="2 13">Belongs to the MCM family.</text>
</comment>
<dbReference type="InterPro" id="IPR031327">
    <property type="entry name" value="MCM"/>
</dbReference>
<evidence type="ECO:0000256" key="1">
    <source>
        <dbReference type="ARBA" id="ARBA00004123"/>
    </source>
</evidence>
<dbReference type="GO" id="GO:0000347">
    <property type="term" value="C:THO complex"/>
    <property type="evidence" value="ECO:0007669"/>
    <property type="project" value="UniProtKB-ARBA"/>
</dbReference>
<evidence type="ECO:0000256" key="5">
    <source>
        <dbReference type="ARBA" id="ARBA00022741"/>
    </source>
</evidence>
<dbReference type="GO" id="GO:0042555">
    <property type="term" value="C:MCM complex"/>
    <property type="evidence" value="ECO:0007669"/>
    <property type="project" value="TreeGrafter"/>
</dbReference>
<dbReference type="CDD" id="cd17757">
    <property type="entry name" value="MCM6"/>
    <property type="match status" value="1"/>
</dbReference>
<dbReference type="InterPro" id="IPR041024">
    <property type="entry name" value="Mcm6_C"/>
</dbReference>
<evidence type="ECO:0000313" key="16">
    <source>
        <dbReference type="EMBL" id="MBA0712224.1"/>
    </source>
</evidence>
<dbReference type="Pfam" id="PF00493">
    <property type="entry name" value="MCM"/>
    <property type="match status" value="1"/>
</dbReference>
<protein>
    <recommendedName>
        <fullName evidence="3">DNA helicase</fullName>
        <ecNumber evidence="3">3.6.4.12</ecNumber>
    </recommendedName>
</protein>
<reference evidence="16 17" key="1">
    <citation type="journal article" date="2019" name="Genome Biol. Evol.">
        <title>Insights into the evolution of the New World diploid cottons (Gossypium, subgenus Houzingenia) based on genome sequencing.</title>
        <authorList>
            <person name="Grover C.E."/>
            <person name="Arick M.A. 2nd"/>
            <person name="Thrash A."/>
            <person name="Conover J.L."/>
            <person name="Sanders W.S."/>
            <person name="Peterson D.G."/>
            <person name="Frelichowski J.E."/>
            <person name="Scheffler J.A."/>
            <person name="Scheffler B.E."/>
            <person name="Wendel J.F."/>
        </authorList>
    </citation>
    <scope>NUCLEOTIDE SEQUENCE [LARGE SCALE GENOMIC DNA]</scope>
    <source>
        <strain evidence="16">4</strain>
        <tissue evidence="16">Leaf</tissue>
    </source>
</reference>
<dbReference type="InterPro" id="IPR001208">
    <property type="entry name" value="MCM_dom"/>
</dbReference>
<comment type="subcellular location">
    <subcellularLocation>
        <location evidence="1">Nucleus</location>
    </subcellularLocation>
</comment>
<keyword evidence="6" id="KW-0378">Hydrolase</keyword>
<gene>
    <name evidence="16" type="ORF">Golax_011338</name>
</gene>
<dbReference type="Pfam" id="PF17855">
    <property type="entry name" value="MCM_lid"/>
    <property type="match status" value="1"/>
</dbReference>
<dbReference type="EC" id="3.6.4.12" evidence="3"/>
<keyword evidence="5 13" id="KW-0547">Nucleotide-binding</keyword>
<dbReference type="InterPro" id="IPR027925">
    <property type="entry name" value="MCM_N"/>
</dbReference>
<dbReference type="Gene3D" id="3.40.50.300">
    <property type="entry name" value="P-loop containing nucleotide triphosphate hydrolases"/>
    <property type="match status" value="1"/>
</dbReference>
<dbReference type="InterPro" id="IPR012340">
    <property type="entry name" value="NA-bd_OB-fold"/>
</dbReference>
<dbReference type="PROSITE" id="PS00847">
    <property type="entry name" value="MCM_1"/>
    <property type="match status" value="1"/>
</dbReference>
<evidence type="ECO:0000256" key="2">
    <source>
        <dbReference type="ARBA" id="ARBA00008010"/>
    </source>
</evidence>
<dbReference type="GO" id="GO:1902969">
    <property type="term" value="P:mitotic DNA replication"/>
    <property type="evidence" value="ECO:0007669"/>
    <property type="project" value="TreeGrafter"/>
</dbReference>
<dbReference type="InterPro" id="IPR027417">
    <property type="entry name" value="P-loop_NTPase"/>
</dbReference>
<dbReference type="GO" id="GO:0003697">
    <property type="term" value="F:single-stranded DNA binding"/>
    <property type="evidence" value="ECO:0007669"/>
    <property type="project" value="TreeGrafter"/>
</dbReference>
<evidence type="ECO:0000256" key="11">
    <source>
        <dbReference type="ARBA" id="ARBA00023306"/>
    </source>
</evidence>
<dbReference type="GO" id="GO:0005524">
    <property type="term" value="F:ATP binding"/>
    <property type="evidence" value="ECO:0007669"/>
    <property type="project" value="UniProtKB-KW"/>
</dbReference>
<evidence type="ECO:0000313" key="17">
    <source>
        <dbReference type="Proteomes" id="UP000593574"/>
    </source>
</evidence>
<comment type="catalytic activity">
    <reaction evidence="12">
        <text>ATP + H2O = ADP + phosphate + H(+)</text>
        <dbReference type="Rhea" id="RHEA:13065"/>
        <dbReference type="ChEBI" id="CHEBI:15377"/>
        <dbReference type="ChEBI" id="CHEBI:15378"/>
        <dbReference type="ChEBI" id="CHEBI:30616"/>
        <dbReference type="ChEBI" id="CHEBI:43474"/>
        <dbReference type="ChEBI" id="CHEBI:456216"/>
        <dbReference type="EC" id="3.6.4.12"/>
    </reaction>
</comment>
<evidence type="ECO:0000256" key="13">
    <source>
        <dbReference type="RuleBase" id="RU004070"/>
    </source>
</evidence>
<dbReference type="AlphaFoldDB" id="A0A7J8ZLK9"/>
<dbReference type="Gene3D" id="3.30.1640.10">
    <property type="entry name" value="mini-chromosome maintenance (MCM) complex, chain A, domain 1"/>
    <property type="match status" value="1"/>
</dbReference>
<keyword evidence="11" id="KW-0131">Cell cycle</keyword>
<dbReference type="SUPFAM" id="SSF50249">
    <property type="entry name" value="Nucleic acid-binding proteins"/>
    <property type="match status" value="1"/>
</dbReference>
<dbReference type="PANTHER" id="PTHR11630:SF43">
    <property type="entry name" value="DNA REPLICATION LICENSING FACTOR MCM6"/>
    <property type="match status" value="1"/>
</dbReference>
<organism evidence="16 17">
    <name type="scientific">Gossypium laxum</name>
    <dbReference type="NCBI Taxonomy" id="34288"/>
    <lineage>
        <taxon>Eukaryota</taxon>
        <taxon>Viridiplantae</taxon>
        <taxon>Streptophyta</taxon>
        <taxon>Embryophyta</taxon>
        <taxon>Tracheophyta</taxon>
        <taxon>Spermatophyta</taxon>
        <taxon>Magnoliopsida</taxon>
        <taxon>eudicotyledons</taxon>
        <taxon>Gunneridae</taxon>
        <taxon>Pentapetalae</taxon>
        <taxon>rosids</taxon>
        <taxon>malvids</taxon>
        <taxon>Malvales</taxon>
        <taxon>Malvaceae</taxon>
        <taxon>Malvoideae</taxon>
        <taxon>Gossypium</taxon>
    </lineage>
</organism>
<feature type="region of interest" description="Disordered" evidence="14">
    <location>
        <begin position="588"/>
        <end position="625"/>
    </location>
</feature>
<dbReference type="GO" id="GO:0016787">
    <property type="term" value="F:hydrolase activity"/>
    <property type="evidence" value="ECO:0007669"/>
    <property type="project" value="UniProtKB-KW"/>
</dbReference>
<dbReference type="SUPFAM" id="SSF52540">
    <property type="entry name" value="P-loop containing nucleoside triphosphate hydrolases"/>
    <property type="match status" value="1"/>
</dbReference>
<dbReference type="Pfam" id="PF14551">
    <property type="entry name" value="MCM_N"/>
    <property type="match status" value="1"/>
</dbReference>
<dbReference type="GO" id="GO:0000727">
    <property type="term" value="P:double-strand break repair via break-induced replication"/>
    <property type="evidence" value="ECO:0007669"/>
    <property type="project" value="TreeGrafter"/>
</dbReference>
<evidence type="ECO:0000256" key="7">
    <source>
        <dbReference type="ARBA" id="ARBA00022806"/>
    </source>
</evidence>
<keyword evidence="17" id="KW-1185">Reference proteome</keyword>
<evidence type="ECO:0000256" key="12">
    <source>
        <dbReference type="ARBA" id="ARBA00047995"/>
    </source>
</evidence>
<dbReference type="FunFam" id="3.40.50.300:FF:000115">
    <property type="entry name" value="DNA helicase"/>
    <property type="match status" value="1"/>
</dbReference>
<dbReference type="PRINTS" id="PR01657">
    <property type="entry name" value="MCMFAMILY"/>
</dbReference>
<dbReference type="PANTHER" id="PTHR11630">
    <property type="entry name" value="DNA REPLICATION LICENSING FACTOR MCM FAMILY MEMBER"/>
    <property type="match status" value="1"/>
</dbReference>
<keyword evidence="7" id="KW-0347">Helicase</keyword>
<evidence type="ECO:0000256" key="3">
    <source>
        <dbReference type="ARBA" id="ARBA00012551"/>
    </source>
</evidence>
<dbReference type="InterPro" id="IPR033762">
    <property type="entry name" value="MCM_OB"/>
</dbReference>
<evidence type="ECO:0000256" key="9">
    <source>
        <dbReference type="ARBA" id="ARBA00023125"/>
    </source>
</evidence>
<evidence type="ECO:0000256" key="6">
    <source>
        <dbReference type="ARBA" id="ARBA00022801"/>
    </source>
</evidence>